<dbReference type="InterPro" id="IPR014746">
    <property type="entry name" value="Gln_synth/guanido_kin_cat_dom"/>
</dbReference>
<dbReference type="PANTHER" id="PTHR38761">
    <property type="entry name" value="GLUTAMATE--CYSTEINE LIGASE"/>
    <property type="match status" value="1"/>
</dbReference>
<evidence type="ECO:0000256" key="5">
    <source>
        <dbReference type="ARBA" id="ARBA00022741"/>
    </source>
</evidence>
<gene>
    <name evidence="11" type="ORF">D0502_03550</name>
</gene>
<protein>
    <recommendedName>
        <fullName evidence="2 9">Glutamate--cysteine ligase</fullName>
        <ecNumber evidence="2 9">6.3.2.2</ecNumber>
    </recommendedName>
</protein>
<dbReference type="GO" id="GO:0006750">
    <property type="term" value="P:glutathione biosynthetic process"/>
    <property type="evidence" value="ECO:0007669"/>
    <property type="project" value="UniProtKB-KW"/>
</dbReference>
<dbReference type="InterPro" id="IPR007370">
    <property type="entry name" value="Glu_cys_ligase"/>
</dbReference>
<dbReference type="GO" id="GO:0046872">
    <property type="term" value="F:metal ion binding"/>
    <property type="evidence" value="ECO:0007669"/>
    <property type="project" value="TreeGrafter"/>
</dbReference>
<evidence type="ECO:0000259" key="10">
    <source>
        <dbReference type="Pfam" id="PF04262"/>
    </source>
</evidence>
<evidence type="ECO:0000256" key="4">
    <source>
        <dbReference type="ARBA" id="ARBA00022684"/>
    </source>
</evidence>
<accession>A0A9X3INL7</accession>
<comment type="caution">
    <text evidence="11">The sequence shown here is derived from an EMBL/GenBank/DDBJ whole genome shotgun (WGS) entry which is preliminary data.</text>
</comment>
<proteinExistence type="inferred from homology"/>
<sequence>MGRRKQTEVSIMAQNIDRLKRKRLLSFLSDATFGVEIEEHRVQLSTQSLSRYSHSNEFESRRFNPYFQTDFSESQEELVTAPHSSSAEALAQLHELQMILASTLKKDEVVWPLSMPPHLENEDVDYLLTHFERPWYQKYRDYLTQKYGPYQQIMTGVHVSMSLPDELIYLYSGQNKLVSFVDAKNRLYFQIAKHIAAYRWLFTFLFGASPLTENQDDKLVTNHPDIEPVRSWRSSSLGFTNQSHDQIQYLDFESYIKQIDYLVENHHFYEQSEFYGPVRLKGKGAVKSLVDNGTDYLEFRIFDTDPFSIDGISQRALDFLHLMVIDSVVNSKDWTREELHKSEAWNDDIALVHPSELIKNDEILAVYEDLITRLSTLLIDVPDFLKSRFKEAIDYLTETLSSPRLTVGGRLQKKISHGSLSEFALYIGKNRAEQLKKEFDYFISKKDSLNRTYAQALKLGIETEKINHYQLYLKFGDRSQLIDHNVELSNYFDQNKDINH</sequence>
<dbReference type="Proteomes" id="UP001080333">
    <property type="component" value="Unassembled WGS sequence"/>
</dbReference>
<dbReference type="EC" id="6.3.2.2" evidence="2 9"/>
<evidence type="ECO:0000256" key="3">
    <source>
        <dbReference type="ARBA" id="ARBA00022598"/>
    </source>
</evidence>
<dbReference type="EMBL" id="QVOQ01000006">
    <property type="protein sequence ID" value="MCX7578469.1"/>
    <property type="molecule type" value="Genomic_DNA"/>
</dbReference>
<feature type="domain" description="Glutamate--cysteine ligase" evidence="10">
    <location>
        <begin position="17"/>
        <end position="266"/>
    </location>
</feature>
<evidence type="ECO:0000256" key="2">
    <source>
        <dbReference type="ARBA" id="ARBA00012220"/>
    </source>
</evidence>
<evidence type="ECO:0000256" key="7">
    <source>
        <dbReference type="ARBA" id="ARBA00048819"/>
    </source>
</evidence>
<evidence type="ECO:0000256" key="9">
    <source>
        <dbReference type="RuleBase" id="RU004391"/>
    </source>
</evidence>
<dbReference type="SUPFAM" id="SSF55931">
    <property type="entry name" value="Glutamine synthetase/guanido kinase"/>
    <property type="match status" value="1"/>
</dbReference>
<dbReference type="Pfam" id="PF04262">
    <property type="entry name" value="Glu_cys_ligase"/>
    <property type="match status" value="2"/>
</dbReference>
<dbReference type="InterPro" id="IPR006334">
    <property type="entry name" value="Glut_cys_ligase"/>
</dbReference>
<evidence type="ECO:0000256" key="6">
    <source>
        <dbReference type="ARBA" id="ARBA00022840"/>
    </source>
</evidence>
<dbReference type="GO" id="GO:0004357">
    <property type="term" value="F:glutamate-cysteine ligase activity"/>
    <property type="evidence" value="ECO:0007669"/>
    <property type="project" value="UniProtKB-EC"/>
</dbReference>
<evidence type="ECO:0000313" key="12">
    <source>
        <dbReference type="Proteomes" id="UP001080333"/>
    </source>
</evidence>
<keyword evidence="5" id="KW-0547">Nucleotide-binding</keyword>
<organism evidence="11 12">
    <name type="scientific">Leuconostoc falkenbergense</name>
    <dbReference type="NCBI Taxonomy" id="2766470"/>
    <lineage>
        <taxon>Bacteria</taxon>
        <taxon>Bacillati</taxon>
        <taxon>Bacillota</taxon>
        <taxon>Bacilli</taxon>
        <taxon>Lactobacillales</taxon>
        <taxon>Lactobacillaceae</taxon>
        <taxon>Leuconostoc</taxon>
    </lineage>
</organism>
<keyword evidence="6" id="KW-0067">ATP-binding</keyword>
<keyword evidence="4 8" id="KW-0317">Glutathione biosynthesis</keyword>
<dbReference type="GO" id="GO:0005829">
    <property type="term" value="C:cytosol"/>
    <property type="evidence" value="ECO:0007669"/>
    <property type="project" value="TreeGrafter"/>
</dbReference>
<dbReference type="PANTHER" id="PTHR38761:SF1">
    <property type="entry name" value="GLUTAMATE--CYSTEINE LIGASE"/>
    <property type="match status" value="1"/>
</dbReference>
<feature type="domain" description="Glutamate--cysteine ligase" evidence="10">
    <location>
        <begin position="271"/>
        <end position="341"/>
    </location>
</feature>
<evidence type="ECO:0000256" key="1">
    <source>
        <dbReference type="ARBA" id="ARBA00005006"/>
    </source>
</evidence>
<dbReference type="GO" id="GO:0005524">
    <property type="term" value="F:ATP binding"/>
    <property type="evidence" value="ECO:0007669"/>
    <property type="project" value="UniProtKB-KW"/>
</dbReference>
<dbReference type="Gene3D" id="3.30.590.20">
    <property type="match status" value="1"/>
</dbReference>
<name>A0A9X3INL7_9LACO</name>
<evidence type="ECO:0000313" key="11">
    <source>
        <dbReference type="EMBL" id="MCX7578469.1"/>
    </source>
</evidence>
<keyword evidence="3 8" id="KW-0436">Ligase</keyword>
<evidence type="ECO:0000256" key="8">
    <source>
        <dbReference type="RuleBase" id="RU003544"/>
    </source>
</evidence>
<reference evidence="11" key="1">
    <citation type="submission" date="2018-08" db="EMBL/GenBank/DDBJ databases">
        <title>Draft genome sequences of Leuconostoc spp. and Weissella spp. with biocontrol potential.</title>
        <authorList>
            <person name="Lo R."/>
            <person name="Ho V.T.T."/>
            <person name="Turner M.S."/>
        </authorList>
    </citation>
    <scope>NUCLEOTIDE SEQUENCE</scope>
    <source>
        <strain evidence="11">156</strain>
    </source>
</reference>
<comment type="catalytic activity">
    <reaction evidence="7 9">
        <text>L-cysteine + L-glutamate + ATP = gamma-L-glutamyl-L-cysteine + ADP + phosphate + H(+)</text>
        <dbReference type="Rhea" id="RHEA:13285"/>
        <dbReference type="ChEBI" id="CHEBI:15378"/>
        <dbReference type="ChEBI" id="CHEBI:29985"/>
        <dbReference type="ChEBI" id="CHEBI:30616"/>
        <dbReference type="ChEBI" id="CHEBI:35235"/>
        <dbReference type="ChEBI" id="CHEBI:43474"/>
        <dbReference type="ChEBI" id="CHEBI:58173"/>
        <dbReference type="ChEBI" id="CHEBI:456216"/>
        <dbReference type="EC" id="6.3.2.2"/>
    </reaction>
</comment>
<comment type="similarity">
    <text evidence="8">Belongs to the glutamate--cysteine ligase type 1 family.</text>
</comment>
<dbReference type="AlphaFoldDB" id="A0A9X3INL7"/>
<comment type="pathway">
    <text evidence="1 9">Sulfur metabolism; glutathione biosynthesis; glutathione from L-cysteine and L-glutamate: step 1/2.</text>
</comment>